<dbReference type="GO" id="GO:0005524">
    <property type="term" value="F:ATP binding"/>
    <property type="evidence" value="ECO:0007669"/>
    <property type="project" value="UniProtKB-UniRule"/>
</dbReference>
<reference evidence="5 6" key="1">
    <citation type="submission" date="2016-04" db="EMBL/GenBank/DDBJ databases">
        <title>A degradative enzymes factory behind the ericoid mycorrhizal symbiosis.</title>
        <authorList>
            <consortium name="DOE Joint Genome Institute"/>
            <person name="Martino E."/>
            <person name="Morin E."/>
            <person name="Grelet G."/>
            <person name="Kuo A."/>
            <person name="Kohler A."/>
            <person name="Daghino S."/>
            <person name="Barry K."/>
            <person name="Choi C."/>
            <person name="Cichocki N."/>
            <person name="Clum A."/>
            <person name="Copeland A."/>
            <person name="Hainaut M."/>
            <person name="Haridas S."/>
            <person name="Labutti K."/>
            <person name="Lindquist E."/>
            <person name="Lipzen A."/>
            <person name="Khouja H.-R."/>
            <person name="Murat C."/>
            <person name="Ohm R."/>
            <person name="Olson A."/>
            <person name="Spatafora J."/>
            <person name="Veneault-Fourrey C."/>
            <person name="Henrissat B."/>
            <person name="Grigoriev I."/>
            <person name="Martin F."/>
            <person name="Perotto S."/>
        </authorList>
    </citation>
    <scope>NUCLEOTIDE SEQUENCE [LARGE SCALE GENOMIC DNA]</scope>
    <source>
        <strain evidence="5 6">E</strain>
    </source>
</reference>
<dbReference type="PROSITE" id="PS50011">
    <property type="entry name" value="PROTEIN_KINASE_DOM"/>
    <property type="match status" value="3"/>
</dbReference>
<dbReference type="GeneID" id="36582344"/>
<dbReference type="Proteomes" id="UP000235371">
    <property type="component" value="Unassembled WGS sequence"/>
</dbReference>
<dbReference type="Gene3D" id="1.10.510.10">
    <property type="entry name" value="Transferase(Phosphotransferase) domain 1"/>
    <property type="match status" value="3"/>
</dbReference>
<evidence type="ECO:0000313" key="5">
    <source>
        <dbReference type="EMBL" id="PMD63264.1"/>
    </source>
</evidence>
<organism evidence="5 6">
    <name type="scientific">Hyaloscypha bicolor E</name>
    <dbReference type="NCBI Taxonomy" id="1095630"/>
    <lineage>
        <taxon>Eukaryota</taxon>
        <taxon>Fungi</taxon>
        <taxon>Dikarya</taxon>
        <taxon>Ascomycota</taxon>
        <taxon>Pezizomycotina</taxon>
        <taxon>Leotiomycetes</taxon>
        <taxon>Helotiales</taxon>
        <taxon>Hyaloscyphaceae</taxon>
        <taxon>Hyaloscypha</taxon>
        <taxon>Hyaloscypha bicolor</taxon>
    </lineage>
</organism>
<feature type="domain" description="Protein kinase" evidence="4">
    <location>
        <begin position="1006"/>
        <end position="1319"/>
    </location>
</feature>
<evidence type="ECO:0000259" key="4">
    <source>
        <dbReference type="PROSITE" id="PS50011"/>
    </source>
</evidence>
<dbReference type="CDD" id="cd00180">
    <property type="entry name" value="PKc"/>
    <property type="match status" value="1"/>
</dbReference>
<sequence>MASQSISNRYLKLEDLRSLLRTKFGSGNFKIQERDESYELSIPELLTEVSIPCFNVRDEARRMAELRNSIERIRFVNVNFEHRYFIPEAALFEVVSEPAIKMSLRSFGVPVYEIRDLAISILQGARKCFAILILIGRGEAISNFFRRDSLQRSYPDDRLPYTLGKLQQIFEDESTSSTISHFLEKQWEVAIPIMHQHMTFRKLETEAILPFLHEEATGRGSMGTAWKIELHPQCHRLPLENHKVIRKQIECGNSEDMAIFLKELENLSLLTHLKHPNIVQLYCSYIYRQRYNLIFAVANGGSLADFLNGQNGEKELEGPQLLLALADLASAIDALHNFTSDVFDLSLSGCHHDLAPRNILIHNETFLLADFGLSTFRNAEEDSLTIFKEVRGSYVAPECQTLHDGHVKSQKISRASDIWSFGCILSEVLTNMLLGSNGVAQFRDKRKVQVTPEIEWFRFHRGPGTPNHAVICWLDDLQVNREPFYVKMIDLIRQMLSIDPSKRPRSARVLTVLRGISILSLASTVNLALESLLSVNRRSIDRVLDKMRFQSWLFAFDRLLGETERSELDSLDFDFPKTTQTLKETRRILEGVEGDNVVNHQQLSLLRYQHARLIEALPSSYRLIAEERLVKQVLQIDSVEQLGRLSTAITEAGDKDIGVLIAVKHLTALAETGRLIEQSDLLLDRKNITLKSDIDIHSLALLAPTSELILIEWLRYRETWADEVIGIELRRRLTSVVGLLHAESTTQVSSSLRCKGIFHHASNGAFGVIYSLPTPGTQQITLHGLLSAKGLYRPLLEYRFRLAFEICKCIYTLHKVGWLHRNLHSMNVLFSPPEGAENVEWAKNPKILGFASSRENRLDSFTHGPDQSRQLRSYQHPEYLERQERYREEFDYYSVGMLLLEIGFWSTLSSITKDDHFQGVSDEEFRKQVLATRVPQLRITMGTRYMEATRSLLTRTWYPTSYWSHWRSTSSAQVHETEAEPDKFNFLSFLAIAQALQIEFLPIVKDLGQEAIGIGGTSTIHESLVNVDTSFAFKVHHKRGMTEDQVFRNLINEVIVSSQVFIRSHASIAQLRGISWDVSADDDKPWPVLVFQKSHFGDLHHFAMHGGRDMTVVERLDLCLDIGRAIEDMHCNKIVHGDIKPENVLVFKGMTGRFNAKVIDFGYSSRYIDRNQYLLLARSEPWNAPENDGRQDKWTLSEAVKADMFCFGMLCLWLLFEPRISGGLLLLPNLEVVDIELPRPAEDTLRIMKGKLKTYASYLLSCDTGLRQDQNMALQEFFDSSLSHISNERQMSLRMFLEKMDPQRRPLYQEVITTTSEYSLQSSDFKIEGSIFDFYITDYRVRSYIAQCLLDHYSQSAPIAIQAALCYYIGFGVKRDEAKTREILLRNNQKIQRVKDIASVLCQRRSEFPSSSVSELRGFGHFPRSDFAYLYFDQERIDQAEVQLTQETDDLTIVFGGSHALTVLSKDILGGVYFIQGRIKEAETLEILVVETYKTKLGADHPSTLTSMANLALIYKSQGRLKEAEKLLRPARESCSMKLKEVRRPTRANLTALLSTLRKIDQLEFAKD</sequence>
<keyword evidence="5" id="KW-0808">Transferase</keyword>
<feature type="domain" description="Protein kinase" evidence="4">
    <location>
        <begin position="636"/>
        <end position="1001"/>
    </location>
</feature>
<dbReference type="RefSeq" id="XP_024740168.1">
    <property type="nucleotide sequence ID" value="XM_024874264.1"/>
</dbReference>
<dbReference type="InterPro" id="IPR008271">
    <property type="entry name" value="Ser/Thr_kinase_AS"/>
</dbReference>
<feature type="domain" description="Protein kinase" evidence="4">
    <location>
        <begin position="211"/>
        <end position="519"/>
    </location>
</feature>
<dbReference type="PROSITE" id="PS00108">
    <property type="entry name" value="PROTEIN_KINASE_ST"/>
    <property type="match status" value="1"/>
</dbReference>
<protein>
    <submittedName>
        <fullName evidence="5">Kinase-like protein</fullName>
    </submittedName>
</protein>
<dbReference type="InterPro" id="IPR011009">
    <property type="entry name" value="Kinase-like_dom_sf"/>
</dbReference>
<keyword evidence="6" id="KW-1185">Reference proteome</keyword>
<proteinExistence type="predicted"/>
<dbReference type="SUPFAM" id="SSF48452">
    <property type="entry name" value="TPR-like"/>
    <property type="match status" value="1"/>
</dbReference>
<evidence type="ECO:0000256" key="3">
    <source>
        <dbReference type="PROSITE-ProRule" id="PRU10141"/>
    </source>
</evidence>
<keyword evidence="5" id="KW-0418">Kinase</keyword>
<dbReference type="InParanoid" id="A0A2J6TJS5"/>
<dbReference type="InterPro" id="IPR051681">
    <property type="entry name" value="Ser/Thr_Kinases-Pseudokinases"/>
</dbReference>
<dbReference type="Pfam" id="PF00069">
    <property type="entry name" value="Pkinase"/>
    <property type="match status" value="2"/>
</dbReference>
<dbReference type="PANTHER" id="PTHR44329">
    <property type="entry name" value="SERINE/THREONINE-PROTEIN KINASE TNNI3K-RELATED"/>
    <property type="match status" value="1"/>
</dbReference>
<gene>
    <name evidence="5" type="ORF">K444DRAFT_523166</name>
</gene>
<dbReference type="Pfam" id="PF13424">
    <property type="entry name" value="TPR_12"/>
    <property type="match status" value="1"/>
</dbReference>
<dbReference type="OrthoDB" id="4062651at2759"/>
<dbReference type="InterPro" id="IPR011990">
    <property type="entry name" value="TPR-like_helical_dom_sf"/>
</dbReference>
<dbReference type="STRING" id="1095630.A0A2J6TJS5"/>
<accession>A0A2J6TJS5</accession>
<dbReference type="InterPro" id="IPR017441">
    <property type="entry name" value="Protein_kinase_ATP_BS"/>
</dbReference>
<dbReference type="PROSITE" id="PS00107">
    <property type="entry name" value="PROTEIN_KINASE_ATP"/>
    <property type="match status" value="1"/>
</dbReference>
<evidence type="ECO:0000256" key="1">
    <source>
        <dbReference type="ARBA" id="ARBA00022741"/>
    </source>
</evidence>
<evidence type="ECO:0000256" key="2">
    <source>
        <dbReference type="ARBA" id="ARBA00022840"/>
    </source>
</evidence>
<dbReference type="Gene3D" id="1.25.40.10">
    <property type="entry name" value="Tetratricopeptide repeat domain"/>
    <property type="match status" value="1"/>
</dbReference>
<dbReference type="GO" id="GO:0004674">
    <property type="term" value="F:protein serine/threonine kinase activity"/>
    <property type="evidence" value="ECO:0007669"/>
    <property type="project" value="TreeGrafter"/>
</dbReference>
<dbReference type="Gene3D" id="3.30.200.20">
    <property type="entry name" value="Phosphorylase Kinase, domain 1"/>
    <property type="match status" value="1"/>
</dbReference>
<dbReference type="EMBL" id="KZ613782">
    <property type="protein sequence ID" value="PMD63264.1"/>
    <property type="molecule type" value="Genomic_DNA"/>
</dbReference>
<keyword evidence="2 3" id="KW-0067">ATP-binding</keyword>
<feature type="binding site" evidence="3">
    <location>
        <position position="1034"/>
    </location>
    <ligand>
        <name>ATP</name>
        <dbReference type="ChEBI" id="CHEBI:30616"/>
    </ligand>
</feature>
<dbReference type="SMART" id="SM00220">
    <property type="entry name" value="S_TKc"/>
    <property type="match status" value="1"/>
</dbReference>
<keyword evidence="1 3" id="KW-0547">Nucleotide-binding</keyword>
<dbReference type="InterPro" id="IPR000719">
    <property type="entry name" value="Prot_kinase_dom"/>
</dbReference>
<name>A0A2J6TJS5_9HELO</name>
<dbReference type="SUPFAM" id="SSF56112">
    <property type="entry name" value="Protein kinase-like (PK-like)"/>
    <property type="match status" value="3"/>
</dbReference>
<evidence type="ECO:0000313" key="6">
    <source>
        <dbReference type="Proteomes" id="UP000235371"/>
    </source>
</evidence>